<protein>
    <recommendedName>
        <fullName evidence="5">Signal transduction histidine kinase dimerisation/phosphoacceptor domain-containing protein</fullName>
    </recommendedName>
</protein>
<feature type="transmembrane region" description="Helical" evidence="2">
    <location>
        <begin position="20"/>
        <end position="41"/>
    </location>
</feature>
<keyword evidence="2" id="KW-0812">Transmembrane</keyword>
<evidence type="ECO:0000313" key="4">
    <source>
        <dbReference type="Proteomes" id="UP001062165"/>
    </source>
</evidence>
<keyword evidence="2" id="KW-0472">Membrane</keyword>
<feature type="coiled-coil region" evidence="1">
    <location>
        <begin position="186"/>
        <end position="227"/>
    </location>
</feature>
<accession>A0ABY6D2Z8</accession>
<name>A0ABY6D2Z8_9BACT</name>
<evidence type="ECO:0000256" key="1">
    <source>
        <dbReference type="SAM" id="Coils"/>
    </source>
</evidence>
<dbReference type="Proteomes" id="UP001062165">
    <property type="component" value="Chromosome"/>
</dbReference>
<feature type="transmembrane region" description="Helical" evidence="2">
    <location>
        <begin position="156"/>
        <end position="175"/>
    </location>
</feature>
<feature type="transmembrane region" description="Helical" evidence="2">
    <location>
        <begin position="116"/>
        <end position="136"/>
    </location>
</feature>
<reference evidence="3" key="1">
    <citation type="submission" date="2022-10" db="EMBL/GenBank/DDBJ databases">
        <title>Comparative genomics and taxonomic characterization of three novel marine species of genus Reichenbachiella exhibiting antioxidant and polysaccharide degradation activities.</title>
        <authorList>
            <person name="Muhammad N."/>
            <person name="Lee Y.-J."/>
            <person name="Ko J."/>
            <person name="Kim S.-G."/>
        </authorList>
    </citation>
    <scope>NUCLEOTIDE SEQUENCE</scope>
    <source>
        <strain evidence="3">Wsw4-B4</strain>
    </source>
</reference>
<feature type="transmembrane region" description="Helical" evidence="2">
    <location>
        <begin position="47"/>
        <end position="65"/>
    </location>
</feature>
<evidence type="ECO:0008006" key="5">
    <source>
        <dbReference type="Google" id="ProtNLM"/>
    </source>
</evidence>
<dbReference type="EMBL" id="CP106735">
    <property type="protein sequence ID" value="UXX80498.1"/>
    <property type="molecule type" value="Genomic_DNA"/>
</dbReference>
<keyword evidence="2" id="KW-1133">Transmembrane helix</keyword>
<dbReference type="Gene3D" id="1.10.287.130">
    <property type="match status" value="1"/>
</dbReference>
<feature type="transmembrane region" description="Helical" evidence="2">
    <location>
        <begin position="77"/>
        <end position="96"/>
    </location>
</feature>
<keyword evidence="4" id="KW-1185">Reference proteome</keyword>
<evidence type="ECO:0000313" key="3">
    <source>
        <dbReference type="EMBL" id="UXX80498.1"/>
    </source>
</evidence>
<sequence>MHQVNSSAYLEKIKSQIIDATLIAGVFAGLLALLLAYFPYGSAQQNLNFYTDSFAVFILVLVCAYRKSIRIKMKAYIVIIMLISLVLSDIYSYGLYALNKSLLIIIPFYALFSFNFWKALFFYFISITAFLCFGYFEWYHIQEEVLIITRMNSFVVWLEGAVLLSTVSLIVLIFTKKYNSALSGLISNLEQNNNELIESQAELTAKNESLEETLDKLKVNNEKLAEYAYINSHILRAPLARLLGISNLVSSEIKLDQHKEIMASFKASAEELDQVVAKINAVLEEQNELNRNNILDPPKKTTK</sequence>
<proteinExistence type="predicted"/>
<gene>
    <name evidence="3" type="ORF">N7E81_05220</name>
</gene>
<dbReference type="RefSeq" id="WP_263052228.1">
    <property type="nucleotide sequence ID" value="NZ_CP106735.1"/>
</dbReference>
<evidence type="ECO:0000256" key="2">
    <source>
        <dbReference type="SAM" id="Phobius"/>
    </source>
</evidence>
<organism evidence="3 4">
    <name type="scientific">Reichenbachiella carrageenanivorans</name>
    <dbReference type="NCBI Taxonomy" id="2979869"/>
    <lineage>
        <taxon>Bacteria</taxon>
        <taxon>Pseudomonadati</taxon>
        <taxon>Bacteroidota</taxon>
        <taxon>Cytophagia</taxon>
        <taxon>Cytophagales</taxon>
        <taxon>Reichenbachiellaceae</taxon>
        <taxon>Reichenbachiella</taxon>
    </lineage>
</organism>
<keyword evidence="1" id="KW-0175">Coiled coil</keyword>